<evidence type="ECO:0000313" key="2">
    <source>
        <dbReference type="Proteomes" id="UP001320876"/>
    </source>
</evidence>
<dbReference type="EMBL" id="JAPDDT010000001">
    <property type="protein sequence ID" value="MCW1921143.1"/>
    <property type="molecule type" value="Genomic_DNA"/>
</dbReference>
<keyword evidence="2" id="KW-1185">Reference proteome</keyword>
<comment type="caution">
    <text evidence="1">The sequence shown here is derived from an EMBL/GenBank/DDBJ whole genome shotgun (WGS) entry which is preliminary data.</text>
</comment>
<name>A0ABT3GBY3_9BACT</name>
<accession>A0ABT3GBY3</accession>
<sequence>MNPTPQRLLFLCSRNRLRSPTAEVIFSRAGVETDSAGLSPDAEVILSPEQIEWADLILVMEAIHRTRLNRDFGPHLKGKKVVVLGVPDDFDFMDPALVKLLESKCARYFP</sequence>
<proteinExistence type="predicted"/>
<evidence type="ECO:0000313" key="1">
    <source>
        <dbReference type="EMBL" id="MCW1921143.1"/>
    </source>
</evidence>
<gene>
    <name evidence="1" type="ORF">OKA05_01170</name>
</gene>
<reference evidence="1 2" key="1">
    <citation type="submission" date="2022-10" db="EMBL/GenBank/DDBJ databases">
        <title>Luteolibacter arcticus strain CCTCC AB 2014275, whole genome shotgun sequencing project.</title>
        <authorList>
            <person name="Zhao G."/>
            <person name="Shen L."/>
        </authorList>
    </citation>
    <scope>NUCLEOTIDE SEQUENCE [LARGE SCALE GENOMIC DNA]</scope>
    <source>
        <strain evidence="1 2">CCTCC AB 2014275</strain>
    </source>
</reference>
<organism evidence="1 2">
    <name type="scientific">Luteolibacter arcticus</name>
    <dbReference type="NCBI Taxonomy" id="1581411"/>
    <lineage>
        <taxon>Bacteria</taxon>
        <taxon>Pseudomonadati</taxon>
        <taxon>Verrucomicrobiota</taxon>
        <taxon>Verrucomicrobiia</taxon>
        <taxon>Verrucomicrobiales</taxon>
        <taxon>Verrucomicrobiaceae</taxon>
        <taxon>Luteolibacter</taxon>
    </lineage>
</organism>
<dbReference type="PIRSF" id="PIRSF029416">
    <property type="entry name" value="UCP029416_PTP"/>
    <property type="match status" value="1"/>
</dbReference>
<dbReference type="Proteomes" id="UP001320876">
    <property type="component" value="Unassembled WGS sequence"/>
</dbReference>
<dbReference type="RefSeq" id="WP_264485252.1">
    <property type="nucleotide sequence ID" value="NZ_JAPDDT010000001.1"/>
</dbReference>
<dbReference type="InterPro" id="IPR016919">
    <property type="entry name" value="UCP029416_PTP"/>
</dbReference>
<dbReference type="InterPro" id="IPR036196">
    <property type="entry name" value="Ptyr_pPase_sf"/>
</dbReference>
<protein>
    <submittedName>
        <fullName evidence="1">Phosphotyrosine protein phosphatase</fullName>
    </submittedName>
</protein>
<dbReference type="SUPFAM" id="SSF52788">
    <property type="entry name" value="Phosphotyrosine protein phosphatases I"/>
    <property type="match status" value="1"/>
</dbReference>
<dbReference type="Gene3D" id="3.40.50.2300">
    <property type="match status" value="1"/>
</dbReference>